<dbReference type="InterPro" id="IPR026019">
    <property type="entry name" value="Ribul_P_3_epim"/>
</dbReference>
<dbReference type="FunFam" id="3.20.20.70:FF:000004">
    <property type="entry name" value="Ribulose-phosphate 3-epimerase"/>
    <property type="match status" value="1"/>
</dbReference>
<evidence type="ECO:0000256" key="13">
    <source>
        <dbReference type="PIRSR" id="PIRSR001461-2"/>
    </source>
</evidence>
<feature type="binding site" evidence="10 13">
    <location>
        <position position="37"/>
    </location>
    <ligand>
        <name>a divalent metal cation</name>
        <dbReference type="ChEBI" id="CHEBI:60240"/>
    </ligand>
</feature>
<feature type="binding site" evidence="10 13">
    <location>
        <position position="35"/>
    </location>
    <ligand>
        <name>a divalent metal cation</name>
        <dbReference type="ChEBI" id="CHEBI:60240"/>
    </ligand>
</feature>
<dbReference type="GO" id="GO:0004750">
    <property type="term" value="F:D-ribulose-phosphate 3-epimerase activity"/>
    <property type="evidence" value="ECO:0007669"/>
    <property type="project" value="UniProtKB-UniRule"/>
</dbReference>
<keyword evidence="9 10" id="KW-0413">Isomerase</keyword>
<dbReference type="NCBIfam" id="TIGR01163">
    <property type="entry name" value="rpe"/>
    <property type="match status" value="1"/>
</dbReference>
<keyword evidence="10 11" id="KW-0119">Carbohydrate metabolism</keyword>
<feature type="binding site" evidence="10 14">
    <location>
        <position position="10"/>
    </location>
    <ligand>
        <name>substrate</name>
    </ligand>
</feature>
<sequence length="221" mass="24366">MSREFILSPSLLSCDFGRMAEELEALEAADLKWVHWDVMDGRFVPNITLGPPIIGALRKTSKLYFDVHLMIEEPERYVEEFAKAGADMIVVHAEATNHLERICAQIKDLGKDVGVALNPATPVENIRYLIPQLDMALIMSVNPGFGGQGFIPFSLDKIKELAALRDELNPEMLIQVDGGCTPENTPELVAAGADCLVSGSAFFKFPPLKERHQVFKDAAKA</sequence>
<reference evidence="15 16" key="1">
    <citation type="journal article" date="2018" name="Sci. Adv.">
        <title>Multi-heme cytochromes provide a pathway for survival in energy-limited environments.</title>
        <authorList>
            <person name="Deng X."/>
            <person name="Dohmae N."/>
            <person name="Nealson K.H."/>
            <person name="Hashimoto K."/>
            <person name="Okamoto A."/>
        </authorList>
    </citation>
    <scope>NUCLEOTIDE SEQUENCE [LARGE SCALE GENOMIC DNA]</scope>
    <source>
        <strain evidence="15 16">IS5</strain>
    </source>
</reference>
<dbReference type="GO" id="GO:0046872">
    <property type="term" value="F:metal ion binding"/>
    <property type="evidence" value="ECO:0007669"/>
    <property type="project" value="UniProtKB-UniRule"/>
</dbReference>
<dbReference type="InterPro" id="IPR000056">
    <property type="entry name" value="Ribul_P_3_epim-like"/>
</dbReference>
<dbReference type="Gene3D" id="3.20.20.70">
    <property type="entry name" value="Aldolase class I"/>
    <property type="match status" value="1"/>
</dbReference>
<dbReference type="PIRSF" id="PIRSF001461">
    <property type="entry name" value="RPE"/>
    <property type="match status" value="1"/>
</dbReference>
<comment type="cofactor">
    <cofactor evidence="5">
        <name>Fe(2+)</name>
        <dbReference type="ChEBI" id="CHEBI:29033"/>
    </cofactor>
</comment>
<dbReference type="PANTHER" id="PTHR11749">
    <property type="entry name" value="RIBULOSE-5-PHOSPHATE-3-EPIMERASE"/>
    <property type="match status" value="1"/>
</dbReference>
<feature type="active site" description="Proton acceptor" evidence="10 12">
    <location>
        <position position="37"/>
    </location>
</feature>
<feature type="binding site" evidence="10 13">
    <location>
        <position position="68"/>
    </location>
    <ligand>
        <name>a divalent metal cation</name>
        <dbReference type="ChEBI" id="CHEBI:60240"/>
    </ligand>
</feature>
<proteinExistence type="inferred from homology"/>
<dbReference type="AlphaFoldDB" id="A0A2Z6AZH9"/>
<comment type="cofactor">
    <cofactor evidence="4">
        <name>Zn(2+)</name>
        <dbReference type="ChEBI" id="CHEBI:29105"/>
    </cofactor>
</comment>
<organism evidence="15 16">
    <name type="scientific">Desulfovibrio ferrophilus</name>
    <dbReference type="NCBI Taxonomy" id="241368"/>
    <lineage>
        <taxon>Bacteria</taxon>
        <taxon>Pseudomonadati</taxon>
        <taxon>Thermodesulfobacteriota</taxon>
        <taxon>Desulfovibrionia</taxon>
        <taxon>Desulfovibrionales</taxon>
        <taxon>Desulfovibrionaceae</taxon>
        <taxon>Desulfovibrio</taxon>
    </lineage>
</organism>
<evidence type="ECO:0000256" key="8">
    <source>
        <dbReference type="ARBA" id="ARBA00022723"/>
    </source>
</evidence>
<gene>
    <name evidence="10 15" type="primary">rpe</name>
    <name evidence="15" type="ORF">DFE_1926</name>
</gene>
<comment type="cofactor">
    <cofactor evidence="3">
        <name>Co(2+)</name>
        <dbReference type="ChEBI" id="CHEBI:48828"/>
    </cofactor>
</comment>
<feature type="binding site" evidence="10 14">
    <location>
        <begin position="144"/>
        <end position="147"/>
    </location>
    <ligand>
        <name>substrate</name>
    </ligand>
</feature>
<keyword evidence="13" id="KW-0862">Zinc</keyword>
<feature type="binding site" evidence="10 14">
    <location>
        <position position="68"/>
    </location>
    <ligand>
        <name>substrate</name>
    </ligand>
</feature>
<evidence type="ECO:0000256" key="10">
    <source>
        <dbReference type="HAMAP-Rule" id="MF_02227"/>
    </source>
</evidence>
<feature type="binding site" evidence="14">
    <location>
        <position position="179"/>
    </location>
    <ligand>
        <name>substrate</name>
    </ligand>
</feature>
<comment type="pathway">
    <text evidence="10">Carbohydrate degradation.</text>
</comment>
<evidence type="ECO:0000256" key="11">
    <source>
        <dbReference type="PIRNR" id="PIRNR001461"/>
    </source>
</evidence>
<comment type="cofactor">
    <cofactor evidence="10 13">
        <name>a divalent metal cation</name>
        <dbReference type="ChEBI" id="CHEBI:60240"/>
    </cofactor>
    <text evidence="10 13">Binds 1 divalent metal cation per subunit.</text>
</comment>
<evidence type="ECO:0000256" key="5">
    <source>
        <dbReference type="ARBA" id="ARBA00001954"/>
    </source>
</evidence>
<dbReference type="Pfam" id="PF00834">
    <property type="entry name" value="Ribul_P_3_epim"/>
    <property type="match status" value="1"/>
</dbReference>
<comment type="cofactor">
    <cofactor evidence="2">
        <name>Mn(2+)</name>
        <dbReference type="ChEBI" id="CHEBI:29035"/>
    </cofactor>
</comment>
<dbReference type="NCBIfam" id="NF004076">
    <property type="entry name" value="PRK05581.1-4"/>
    <property type="match status" value="1"/>
</dbReference>
<evidence type="ECO:0000313" key="15">
    <source>
        <dbReference type="EMBL" id="BBD08652.1"/>
    </source>
</evidence>
<accession>A0A2Z6AZH9</accession>
<dbReference type="GO" id="GO:0005737">
    <property type="term" value="C:cytoplasm"/>
    <property type="evidence" value="ECO:0007669"/>
    <property type="project" value="UniProtKB-ARBA"/>
</dbReference>
<feature type="binding site" evidence="10 14">
    <location>
        <begin position="199"/>
        <end position="200"/>
    </location>
    <ligand>
        <name>substrate</name>
    </ligand>
</feature>
<evidence type="ECO:0000256" key="14">
    <source>
        <dbReference type="PIRSR" id="PIRSR001461-3"/>
    </source>
</evidence>
<dbReference type="SUPFAM" id="SSF51366">
    <property type="entry name" value="Ribulose-phoshate binding barrel"/>
    <property type="match status" value="1"/>
</dbReference>
<evidence type="ECO:0000256" key="3">
    <source>
        <dbReference type="ARBA" id="ARBA00001941"/>
    </source>
</evidence>
<name>A0A2Z6AZH9_9BACT</name>
<dbReference type="OrthoDB" id="1645589at2"/>
<comment type="catalytic activity">
    <reaction evidence="1 10 11">
        <text>D-ribulose 5-phosphate = D-xylulose 5-phosphate</text>
        <dbReference type="Rhea" id="RHEA:13677"/>
        <dbReference type="ChEBI" id="CHEBI:57737"/>
        <dbReference type="ChEBI" id="CHEBI:58121"/>
        <dbReference type="EC" id="5.1.3.1"/>
    </reaction>
</comment>
<comment type="function">
    <text evidence="10">Catalyzes the reversible epimerization of D-ribulose 5-phosphate to D-xylulose 5-phosphate.</text>
</comment>
<dbReference type="CDD" id="cd00429">
    <property type="entry name" value="RPE"/>
    <property type="match status" value="1"/>
</dbReference>
<dbReference type="KEGG" id="dfl:DFE_1926"/>
<dbReference type="RefSeq" id="WP_126378925.1">
    <property type="nucleotide sequence ID" value="NZ_AP017378.1"/>
</dbReference>
<comment type="similarity">
    <text evidence="6 10 11">Belongs to the ribulose-phosphate 3-epimerase family.</text>
</comment>
<keyword evidence="8 10" id="KW-0479">Metal-binding</keyword>
<dbReference type="HAMAP" id="MF_02227">
    <property type="entry name" value="RPE"/>
    <property type="match status" value="1"/>
</dbReference>
<feature type="active site" description="Proton donor" evidence="10 12">
    <location>
        <position position="177"/>
    </location>
</feature>
<feature type="binding site" evidence="10">
    <location>
        <begin position="177"/>
        <end position="179"/>
    </location>
    <ligand>
        <name>substrate</name>
    </ligand>
</feature>
<evidence type="ECO:0000256" key="9">
    <source>
        <dbReference type="ARBA" id="ARBA00023235"/>
    </source>
</evidence>
<keyword evidence="13" id="KW-0170">Cobalt</keyword>
<dbReference type="InterPro" id="IPR013785">
    <property type="entry name" value="Aldolase_TIM"/>
</dbReference>
<protein>
    <recommendedName>
        <fullName evidence="7 10">Ribulose-phosphate 3-epimerase</fullName>
        <ecNumber evidence="7 10">5.1.3.1</ecNumber>
    </recommendedName>
</protein>
<dbReference type="PROSITE" id="PS01086">
    <property type="entry name" value="RIBUL_P_3_EPIMER_2"/>
    <property type="match status" value="1"/>
</dbReference>
<dbReference type="EC" id="5.1.3.1" evidence="7 10"/>
<dbReference type="GO" id="GO:0006098">
    <property type="term" value="P:pentose-phosphate shunt"/>
    <property type="evidence" value="ECO:0007669"/>
    <property type="project" value="UniProtKB-UniRule"/>
</dbReference>
<evidence type="ECO:0000256" key="12">
    <source>
        <dbReference type="PIRSR" id="PIRSR001461-1"/>
    </source>
</evidence>
<dbReference type="GO" id="GO:0019323">
    <property type="term" value="P:pentose catabolic process"/>
    <property type="evidence" value="ECO:0007669"/>
    <property type="project" value="UniProtKB-UniRule"/>
</dbReference>
<evidence type="ECO:0000256" key="4">
    <source>
        <dbReference type="ARBA" id="ARBA00001947"/>
    </source>
</evidence>
<feature type="binding site" evidence="10 13">
    <location>
        <position position="177"/>
    </location>
    <ligand>
        <name>a divalent metal cation</name>
        <dbReference type="ChEBI" id="CHEBI:60240"/>
    </ligand>
</feature>
<dbReference type="EMBL" id="AP017378">
    <property type="protein sequence ID" value="BBD08652.1"/>
    <property type="molecule type" value="Genomic_DNA"/>
</dbReference>
<evidence type="ECO:0000256" key="6">
    <source>
        <dbReference type="ARBA" id="ARBA00009541"/>
    </source>
</evidence>
<evidence type="ECO:0000256" key="2">
    <source>
        <dbReference type="ARBA" id="ARBA00001936"/>
    </source>
</evidence>
<dbReference type="InterPro" id="IPR011060">
    <property type="entry name" value="RibuloseP-bd_barrel"/>
</dbReference>
<keyword evidence="13" id="KW-0464">Manganese</keyword>
<keyword evidence="16" id="KW-1185">Reference proteome</keyword>
<evidence type="ECO:0000313" key="16">
    <source>
        <dbReference type="Proteomes" id="UP000269883"/>
    </source>
</evidence>
<evidence type="ECO:0000256" key="7">
    <source>
        <dbReference type="ARBA" id="ARBA00013188"/>
    </source>
</evidence>
<dbReference type="Proteomes" id="UP000269883">
    <property type="component" value="Chromosome"/>
</dbReference>
<evidence type="ECO:0000256" key="1">
    <source>
        <dbReference type="ARBA" id="ARBA00001782"/>
    </source>
</evidence>